<comment type="caution">
    <text evidence="2">The sequence shown here is derived from an EMBL/GenBank/DDBJ whole genome shotgun (WGS) entry which is preliminary data.</text>
</comment>
<feature type="compositionally biased region" description="Polar residues" evidence="1">
    <location>
        <begin position="9"/>
        <end position="22"/>
    </location>
</feature>
<name>A0A0A6PAZ1_9GAMM</name>
<organism evidence="2 4">
    <name type="scientific">Candidatus Thiomargarita nelsonii</name>
    <dbReference type="NCBI Taxonomy" id="1003181"/>
    <lineage>
        <taxon>Bacteria</taxon>
        <taxon>Pseudomonadati</taxon>
        <taxon>Pseudomonadota</taxon>
        <taxon>Gammaproteobacteria</taxon>
        <taxon>Thiotrichales</taxon>
        <taxon>Thiotrichaceae</taxon>
        <taxon>Thiomargarita</taxon>
    </lineage>
</organism>
<dbReference type="EMBL" id="JSZA02000092">
    <property type="protein sequence ID" value="KHD07873.2"/>
    <property type="molecule type" value="Genomic_DNA"/>
</dbReference>
<evidence type="ECO:0000256" key="1">
    <source>
        <dbReference type="SAM" id="MobiDB-lite"/>
    </source>
</evidence>
<dbReference type="Proteomes" id="UP000030428">
    <property type="component" value="Unassembled WGS sequence"/>
</dbReference>
<sequence>MDYILVSQDKPNPTGVSDTTFGSKGDKAQTRSRARQGYKVMNKNVIKDFNRRGRMKSTRSKIGVNF</sequence>
<evidence type="ECO:0000313" key="4">
    <source>
        <dbReference type="Proteomes" id="UP000030428"/>
    </source>
</evidence>
<keyword evidence="4" id="KW-1185">Reference proteome</keyword>
<dbReference type="EMBL" id="JSZA02000232">
    <property type="protein sequence ID" value="TGO02089.1"/>
    <property type="molecule type" value="Genomic_DNA"/>
</dbReference>
<evidence type="ECO:0000313" key="3">
    <source>
        <dbReference type="EMBL" id="TGO02089.1"/>
    </source>
</evidence>
<dbReference type="AlphaFoldDB" id="A0A0A6PAZ1"/>
<gene>
    <name evidence="2" type="ORF">PN36_20865</name>
    <name evidence="3" type="ORF">PN36_30705</name>
</gene>
<protein>
    <submittedName>
        <fullName evidence="2">Uncharacterized protein</fullName>
    </submittedName>
</protein>
<feature type="region of interest" description="Disordered" evidence="1">
    <location>
        <begin position="1"/>
        <end position="35"/>
    </location>
</feature>
<evidence type="ECO:0000313" key="2">
    <source>
        <dbReference type="EMBL" id="KHD07873.2"/>
    </source>
</evidence>
<reference evidence="2 4" key="1">
    <citation type="journal article" date="2016" name="Front. Microbiol.">
        <title>Single-Cell (Meta-)Genomics of a Dimorphic Candidatus Thiomargarita nelsonii Reveals Genomic Plasticity.</title>
        <authorList>
            <person name="Flood B.E."/>
            <person name="Fliss P."/>
            <person name="Jones D.S."/>
            <person name="Dick G.J."/>
            <person name="Jain S."/>
            <person name="Kaster A.K."/>
            <person name="Winkel M."/>
            <person name="Mussmann M."/>
            <person name="Bailey J."/>
        </authorList>
    </citation>
    <scope>NUCLEOTIDE SEQUENCE [LARGE SCALE GENOMIC DNA]</scope>
    <source>
        <strain evidence="2">Hydrate Ridge</strain>
    </source>
</reference>
<accession>A0A0A6PAZ1</accession>
<proteinExistence type="predicted"/>